<evidence type="ECO:0000256" key="3">
    <source>
        <dbReference type="ARBA" id="ARBA00022801"/>
    </source>
</evidence>
<protein>
    <submittedName>
        <fullName evidence="6">Unannotated protein</fullName>
    </submittedName>
</protein>
<dbReference type="InterPro" id="IPR055438">
    <property type="entry name" value="AstE_AspA_cat"/>
</dbReference>
<sequence>MTSLLPTIEYVKGKVDGPTIAILGGVHGDEFEGVLACRQIRNLLQRTLMRGNVKFAAPAHPVAWNASTRNSPTDGLNLARVFPGNTSGNPTEQVAAFLTENLIKGADLVIDLHSAGRNFDMALLCGYLDSDPVLSIKSAAYAKIFDAPYTWIHSGPPSPGRSLSAAEALGIPSIYVEGRGGGQVRTADLETYVSGVLRILHSLAMIDQSPQASYTTISVSGDGNTDEGVISTTAGYFCTTAEVGSHVAQGDLLGEVIDDEANTCEKIFSPSSGIVMLMKRVTRVSPGDTLSIVASKL</sequence>
<dbReference type="InterPro" id="IPR043795">
    <property type="entry name" value="N-alpha-Ac-DABA-like"/>
</dbReference>
<dbReference type="PANTHER" id="PTHR37326">
    <property type="entry name" value="BLL3975 PROTEIN"/>
    <property type="match status" value="1"/>
</dbReference>
<dbReference type="PANTHER" id="PTHR37326:SF1">
    <property type="entry name" value="BLL3975 PROTEIN"/>
    <property type="match status" value="1"/>
</dbReference>
<dbReference type="CDD" id="cd06230">
    <property type="entry name" value="M14_ASTE_ASPA_like"/>
    <property type="match status" value="1"/>
</dbReference>
<reference evidence="6" key="1">
    <citation type="submission" date="2020-05" db="EMBL/GenBank/DDBJ databases">
        <authorList>
            <person name="Chiriac C."/>
            <person name="Salcher M."/>
            <person name="Ghai R."/>
            <person name="Kavagutti S V."/>
        </authorList>
    </citation>
    <scope>NUCLEOTIDE SEQUENCE</scope>
</reference>
<dbReference type="GO" id="GO:0016811">
    <property type="term" value="F:hydrolase activity, acting on carbon-nitrogen (but not peptide) bonds, in linear amides"/>
    <property type="evidence" value="ECO:0007669"/>
    <property type="project" value="InterPro"/>
</dbReference>
<evidence type="ECO:0000313" key="6">
    <source>
        <dbReference type="EMBL" id="CAB4584192.1"/>
    </source>
</evidence>
<evidence type="ECO:0000256" key="1">
    <source>
        <dbReference type="ARBA" id="ARBA00001947"/>
    </source>
</evidence>
<keyword evidence="4" id="KW-0862">Zinc</keyword>
<comment type="cofactor">
    <cofactor evidence="1">
        <name>Zn(2+)</name>
        <dbReference type="ChEBI" id="CHEBI:29105"/>
    </cofactor>
</comment>
<dbReference type="GO" id="GO:0016788">
    <property type="term" value="F:hydrolase activity, acting on ester bonds"/>
    <property type="evidence" value="ECO:0007669"/>
    <property type="project" value="InterPro"/>
</dbReference>
<proteinExistence type="predicted"/>
<feature type="domain" description="Succinylglutamate desuccinylase/Aspartoacylase catalytic" evidence="5">
    <location>
        <begin position="16"/>
        <end position="201"/>
    </location>
</feature>
<gene>
    <name evidence="6" type="ORF">UFOPK1795_00110</name>
</gene>
<dbReference type="Pfam" id="PF24827">
    <property type="entry name" value="AstE_AspA_cat"/>
    <property type="match status" value="1"/>
</dbReference>
<organism evidence="6">
    <name type="scientific">freshwater metagenome</name>
    <dbReference type="NCBI Taxonomy" id="449393"/>
    <lineage>
        <taxon>unclassified sequences</taxon>
        <taxon>metagenomes</taxon>
        <taxon>ecological metagenomes</taxon>
    </lineage>
</organism>
<name>A0A6J6F5N1_9ZZZZ</name>
<dbReference type="EMBL" id="CAEZUG010000003">
    <property type="protein sequence ID" value="CAB4584192.1"/>
    <property type="molecule type" value="Genomic_DNA"/>
</dbReference>
<dbReference type="PIRSF" id="PIRSF039012">
    <property type="entry name" value="ASP"/>
    <property type="match status" value="1"/>
</dbReference>
<dbReference type="Gene3D" id="3.40.630.10">
    <property type="entry name" value="Zn peptidases"/>
    <property type="match status" value="1"/>
</dbReference>
<dbReference type="GO" id="GO:0046872">
    <property type="term" value="F:metal ion binding"/>
    <property type="evidence" value="ECO:0007669"/>
    <property type="project" value="UniProtKB-KW"/>
</dbReference>
<dbReference type="SUPFAM" id="SSF53187">
    <property type="entry name" value="Zn-dependent exopeptidases"/>
    <property type="match status" value="1"/>
</dbReference>
<dbReference type="InterPro" id="IPR053138">
    <property type="entry name" value="N-alpha-Ac-DABA_deacetylase"/>
</dbReference>
<evidence type="ECO:0000256" key="4">
    <source>
        <dbReference type="ARBA" id="ARBA00022833"/>
    </source>
</evidence>
<evidence type="ECO:0000259" key="5">
    <source>
        <dbReference type="Pfam" id="PF24827"/>
    </source>
</evidence>
<keyword evidence="2" id="KW-0479">Metal-binding</keyword>
<dbReference type="AlphaFoldDB" id="A0A6J6F5N1"/>
<evidence type="ECO:0000256" key="2">
    <source>
        <dbReference type="ARBA" id="ARBA00022723"/>
    </source>
</evidence>
<accession>A0A6J6F5N1</accession>
<keyword evidence="3" id="KW-0378">Hydrolase</keyword>